<dbReference type="OrthoDB" id="2418493at2759"/>
<feature type="transmembrane region" description="Helical" evidence="1">
    <location>
        <begin position="6"/>
        <end position="29"/>
    </location>
</feature>
<feature type="transmembrane region" description="Helical" evidence="1">
    <location>
        <begin position="96"/>
        <end position="118"/>
    </location>
</feature>
<reference evidence="2" key="1">
    <citation type="journal article" date="2020" name="Fungal Divers.">
        <title>Resolving the Mortierellaceae phylogeny through synthesis of multi-gene phylogenetics and phylogenomics.</title>
        <authorList>
            <person name="Vandepol N."/>
            <person name="Liber J."/>
            <person name="Desiro A."/>
            <person name="Na H."/>
            <person name="Kennedy M."/>
            <person name="Barry K."/>
            <person name="Grigoriev I.V."/>
            <person name="Miller A.N."/>
            <person name="O'Donnell K."/>
            <person name="Stajich J.E."/>
            <person name="Bonito G."/>
        </authorList>
    </citation>
    <scope>NUCLEOTIDE SEQUENCE</scope>
    <source>
        <strain evidence="2">REB-010B</strain>
    </source>
</reference>
<evidence type="ECO:0000313" key="2">
    <source>
        <dbReference type="EMBL" id="KAG0316765.1"/>
    </source>
</evidence>
<keyword evidence="1" id="KW-0472">Membrane</keyword>
<dbReference type="EMBL" id="JAAAIP010000460">
    <property type="protein sequence ID" value="KAG0316765.1"/>
    <property type="molecule type" value="Genomic_DNA"/>
</dbReference>
<protein>
    <submittedName>
        <fullName evidence="2">Uncharacterized protein</fullName>
    </submittedName>
</protein>
<evidence type="ECO:0000313" key="3">
    <source>
        <dbReference type="Proteomes" id="UP000738325"/>
    </source>
</evidence>
<accession>A0A9P6UQS9</accession>
<evidence type="ECO:0000256" key="1">
    <source>
        <dbReference type="SAM" id="Phobius"/>
    </source>
</evidence>
<organism evidence="2 3">
    <name type="scientific">Dissophora globulifera</name>
    <dbReference type="NCBI Taxonomy" id="979702"/>
    <lineage>
        <taxon>Eukaryota</taxon>
        <taxon>Fungi</taxon>
        <taxon>Fungi incertae sedis</taxon>
        <taxon>Mucoromycota</taxon>
        <taxon>Mortierellomycotina</taxon>
        <taxon>Mortierellomycetes</taxon>
        <taxon>Mortierellales</taxon>
        <taxon>Mortierellaceae</taxon>
        <taxon>Dissophora</taxon>
    </lineage>
</organism>
<dbReference type="AlphaFoldDB" id="A0A9P6UQS9"/>
<dbReference type="Proteomes" id="UP000738325">
    <property type="component" value="Unassembled WGS sequence"/>
</dbReference>
<sequence>MYDQSAKLVIFISGGLQVIIAILGLFSALTKSVLITRVYSILWWCLTIAVLGLSIVSIVFVARNDKDAILDECRKDIKPADGIAVTDSEANSCYKISVIISAVVLGIQFVIMCLIGWVNERFLKEVKQDAAVAAALKAVDDGEV</sequence>
<keyword evidence="3" id="KW-1185">Reference proteome</keyword>
<keyword evidence="1" id="KW-0812">Transmembrane</keyword>
<proteinExistence type="predicted"/>
<comment type="caution">
    <text evidence="2">The sequence shown here is derived from an EMBL/GenBank/DDBJ whole genome shotgun (WGS) entry which is preliminary data.</text>
</comment>
<feature type="transmembrane region" description="Helical" evidence="1">
    <location>
        <begin position="41"/>
        <end position="62"/>
    </location>
</feature>
<keyword evidence="1" id="KW-1133">Transmembrane helix</keyword>
<gene>
    <name evidence="2" type="ORF">BGZ99_006700</name>
</gene>
<name>A0A9P6UQS9_9FUNG</name>